<dbReference type="Gene3D" id="3.50.50.60">
    <property type="entry name" value="FAD/NAD(P)-binding domain"/>
    <property type="match status" value="2"/>
</dbReference>
<dbReference type="HOGENOM" id="CLU_006937_7_1_11"/>
<dbReference type="Pfam" id="PF13738">
    <property type="entry name" value="Pyr_redox_3"/>
    <property type="match status" value="1"/>
</dbReference>
<dbReference type="RefSeq" id="WP_005437657.1">
    <property type="nucleotide sequence ID" value="NZ_CM001466.1"/>
</dbReference>
<name>H8G4E7_9PSEU</name>
<dbReference type="EMBL" id="CM001466">
    <property type="protein sequence ID" value="EHY87118.1"/>
    <property type="molecule type" value="Genomic_DNA"/>
</dbReference>
<organism evidence="1 2">
    <name type="scientific">Saccharomonospora azurea NA-128</name>
    <dbReference type="NCBI Taxonomy" id="882081"/>
    <lineage>
        <taxon>Bacteria</taxon>
        <taxon>Bacillati</taxon>
        <taxon>Actinomycetota</taxon>
        <taxon>Actinomycetes</taxon>
        <taxon>Pseudonocardiales</taxon>
        <taxon>Pseudonocardiaceae</taxon>
        <taxon>Saccharomonospora</taxon>
    </lineage>
</organism>
<dbReference type="GO" id="GO:0050661">
    <property type="term" value="F:NADP binding"/>
    <property type="evidence" value="ECO:0007669"/>
    <property type="project" value="InterPro"/>
</dbReference>
<evidence type="ECO:0000313" key="1">
    <source>
        <dbReference type="EMBL" id="EHY87118.1"/>
    </source>
</evidence>
<dbReference type="SUPFAM" id="SSF51905">
    <property type="entry name" value="FAD/NAD(P)-binding domain"/>
    <property type="match status" value="1"/>
</dbReference>
<keyword evidence="2" id="KW-1185">Reference proteome</keyword>
<dbReference type="InterPro" id="IPR036188">
    <property type="entry name" value="FAD/NAD-bd_sf"/>
</dbReference>
<protein>
    <submittedName>
        <fullName evidence="1">Flavoprotein involved in K+ transport</fullName>
    </submittedName>
</protein>
<dbReference type="GO" id="GO:0016491">
    <property type="term" value="F:oxidoreductase activity"/>
    <property type="evidence" value="ECO:0007669"/>
    <property type="project" value="UniProtKB-KW"/>
</dbReference>
<dbReference type="PRINTS" id="PR00368">
    <property type="entry name" value="FADPNR"/>
</dbReference>
<evidence type="ECO:0000313" key="2">
    <source>
        <dbReference type="Proteomes" id="UP000004705"/>
    </source>
</evidence>
<reference evidence="1 2" key="1">
    <citation type="journal article" date="2012" name="Stand. Genomic Sci.">
        <title>Genome sequence of the soil bacterium Saccharomonospora azurea type strain (NA-128(T)).</title>
        <authorList>
            <person name="Klenk H.P."/>
            <person name="Held B."/>
            <person name="Lucas S."/>
            <person name="Lapidus A."/>
            <person name="Copeland A."/>
            <person name="Hammon N."/>
            <person name="Pitluck S."/>
            <person name="Goodwin L.A."/>
            <person name="Han C."/>
            <person name="Tapia R."/>
            <person name="Brambilla E.M."/>
            <person name="Potter G."/>
            <person name="Land M."/>
            <person name="Ivanova N."/>
            <person name="Rohde M."/>
            <person name="Goker M."/>
            <person name="Detter J.C."/>
            <person name="Kyrpides N.C."/>
            <person name="Woyke T."/>
        </authorList>
    </citation>
    <scope>NUCLEOTIDE SEQUENCE [LARGE SCALE GENOMIC DNA]</scope>
    <source>
        <strain evidence="1 2">NA-128</strain>
    </source>
</reference>
<dbReference type="AlphaFoldDB" id="H8G4E7"/>
<proteinExistence type="predicted"/>
<dbReference type="Proteomes" id="UP000004705">
    <property type="component" value="Chromosome"/>
</dbReference>
<dbReference type="OrthoDB" id="5168853at2"/>
<dbReference type="InterPro" id="IPR051209">
    <property type="entry name" value="FAD-bind_Monooxygenase_sf"/>
</dbReference>
<dbReference type="GO" id="GO:0050660">
    <property type="term" value="F:flavin adenine dinucleotide binding"/>
    <property type="evidence" value="ECO:0007669"/>
    <property type="project" value="InterPro"/>
</dbReference>
<dbReference type="PRINTS" id="PR00411">
    <property type="entry name" value="PNDRDTASEI"/>
</dbReference>
<dbReference type="PANTHER" id="PTHR42877:SF4">
    <property type="entry name" value="FAD_NAD(P)-BINDING DOMAIN-CONTAINING PROTEIN-RELATED"/>
    <property type="match status" value="1"/>
</dbReference>
<gene>
    <name evidence="1" type="ORF">SacazDRAFT_00130</name>
</gene>
<dbReference type="PANTHER" id="PTHR42877">
    <property type="entry name" value="L-ORNITHINE N(5)-MONOOXYGENASE-RELATED"/>
    <property type="match status" value="1"/>
</dbReference>
<sequence length="499" mass="55311">MEIIDTGVLVVGAGFGGIAVAVELRRAGIHDVVVLEASDDVGGVWRDNTYPGAGCDVPSPLYSFSFAPNPDWPRRYALQPDILEYLRRVARRCGLSTVVRFRSEVTSAEFDEGTGRWLVHTADGTRYRARVLVPATGQLSRPVYPAVPGVETFTGPSFHSARWDHGCDLTGKRVAVIGTGASAVQFIPFLQRQAAAVTVFQRTAPYVLPKADRVYTGRVAALLRAVPLLQKLDRLGFWLYTEFAQQCLTKWSLFAPLFTVQARRNLARSVQDERLRATLSPDHRLGCKRVLFSNDYYPALASPTVDVVAGDVVEVTPTGVRTADGTEYEVDVIVHGTGFAATEFLGSMSVRGVGGRTLSEAWRDGARAHLGITVPGFPNLFLVYGPNTNLGGGSIVHMLESQARYIREAVRWLRRHPDAALDVHPEAEQRWDDEVQARLTRSAWTRCRSWYRDARGRVVSIWPGRTFEYRRRTRTLRLADFQIRRSGEAANPPDTAVAS</sequence>
<accession>H8G4E7</accession>